<reference evidence="2 4" key="1">
    <citation type="submission" date="2016-05" db="EMBL/GenBank/DDBJ databases">
        <title>Bacillus thuringiensis and Bacillus weihenstephanensis as novel biocontrol agents of wilt causing Verticillium species.</title>
        <authorList>
            <person name="Hollensteiner J."/>
            <person name="Wemheuer F."/>
            <person name="Harting R."/>
            <person name="Kolarzyk A."/>
            <person name="Diaz-Valerio S."/>
            <person name="Poehlein A."/>
            <person name="Brzuszkiewicz E."/>
            <person name="Nesemann K."/>
            <person name="Braus-Stromeyer S."/>
            <person name="Braus G."/>
            <person name="Daniel R."/>
            <person name="Liesegang H."/>
        </authorList>
    </citation>
    <scope>NUCLEOTIDE SEQUENCE [LARGE SCALE GENOMIC DNA]</scope>
    <source>
        <strain evidence="2 4">GOE11</strain>
    </source>
</reference>
<dbReference type="Proteomes" id="UP000195696">
    <property type="component" value="Unassembled WGS sequence"/>
</dbReference>
<proteinExistence type="predicted"/>
<evidence type="ECO:0000313" key="4">
    <source>
        <dbReference type="Proteomes" id="UP000175835"/>
    </source>
</evidence>
<protein>
    <submittedName>
        <fullName evidence="2">Uncharacterized protein</fullName>
    </submittedName>
</protein>
<name>A0A1C4EEY8_BACMY</name>
<keyword evidence="1" id="KW-0812">Transmembrane</keyword>
<dbReference type="EMBL" id="FMAK01000042">
    <property type="protein sequence ID" value="SCB69352.1"/>
    <property type="molecule type" value="Genomic_DNA"/>
</dbReference>
<dbReference type="Proteomes" id="UP000175835">
    <property type="component" value="Unassembled WGS sequence"/>
</dbReference>
<organism evidence="2 4">
    <name type="scientific">Bacillus mycoides</name>
    <dbReference type="NCBI Taxonomy" id="1405"/>
    <lineage>
        <taxon>Bacteria</taxon>
        <taxon>Bacillati</taxon>
        <taxon>Bacillota</taxon>
        <taxon>Bacilli</taxon>
        <taxon>Bacillales</taxon>
        <taxon>Bacillaceae</taxon>
        <taxon>Bacillus</taxon>
        <taxon>Bacillus cereus group</taxon>
    </lineage>
</organism>
<reference evidence="3 5" key="2">
    <citation type="submission" date="2016-08" db="EMBL/GenBank/DDBJ databases">
        <authorList>
            <person name="Seilhamer J.J."/>
        </authorList>
    </citation>
    <scope>NUCLEOTIDE SEQUENCE [LARGE SCALE GENOMIC DNA]</scope>
    <source>
        <strain evidence="3 5">SDA_GO95</strain>
    </source>
</reference>
<evidence type="ECO:0000256" key="1">
    <source>
        <dbReference type="SAM" id="Phobius"/>
    </source>
</evidence>
<dbReference type="RefSeq" id="WP_002110998.1">
    <property type="nucleotide sequence ID" value="NZ_CP035962.1"/>
</dbReference>
<dbReference type="EMBL" id="LXLX01000045">
    <property type="protein sequence ID" value="OFD89842.1"/>
    <property type="molecule type" value="Genomic_DNA"/>
</dbReference>
<accession>A0A1C4EEY8</accession>
<keyword evidence="1" id="KW-0472">Membrane</keyword>
<evidence type="ECO:0000313" key="3">
    <source>
        <dbReference type="EMBL" id="SCB69352.1"/>
    </source>
</evidence>
<evidence type="ECO:0000313" key="5">
    <source>
        <dbReference type="Proteomes" id="UP000195696"/>
    </source>
</evidence>
<sequence length="70" mass="7856">MILKLLFILFGVVLVLWGIYRMKTDEAFIGKTQTRKNIFNFFILGETAGLGQFLSGIACVIIGILSFIIK</sequence>
<gene>
    <name evidence="3" type="ORF">BWGO95_03511</name>
    <name evidence="2" type="ORF">BWGOE11_35550</name>
</gene>
<feature type="transmembrane region" description="Helical" evidence="1">
    <location>
        <begin position="50"/>
        <end position="69"/>
    </location>
</feature>
<dbReference type="AlphaFoldDB" id="A0A1C4EEY8"/>
<keyword evidence="1" id="KW-1133">Transmembrane helix</keyword>
<dbReference type="PATRIC" id="fig|86662.23.peg.3537"/>
<evidence type="ECO:0000313" key="2">
    <source>
        <dbReference type="EMBL" id="OFD89842.1"/>
    </source>
</evidence>